<dbReference type="EMBL" id="SRLA01000004">
    <property type="protein sequence ID" value="TGE05564.1"/>
    <property type="molecule type" value="Genomic_DNA"/>
</dbReference>
<evidence type="ECO:0000259" key="3">
    <source>
        <dbReference type="Pfam" id="PF05065"/>
    </source>
</evidence>
<dbReference type="NCBIfam" id="TIGR01554">
    <property type="entry name" value="major_cap_HK97"/>
    <property type="match status" value="1"/>
</dbReference>
<feature type="coiled-coil region" evidence="2">
    <location>
        <begin position="37"/>
        <end position="71"/>
    </location>
</feature>
<evidence type="ECO:0000256" key="1">
    <source>
        <dbReference type="ARBA" id="ARBA00004328"/>
    </source>
</evidence>
<evidence type="ECO:0000313" key="4">
    <source>
        <dbReference type="EMBL" id="TGE05564.1"/>
    </source>
</evidence>
<keyword evidence="2" id="KW-0175">Coiled coil</keyword>
<dbReference type="Proteomes" id="UP000298337">
    <property type="component" value="Unassembled WGS sequence"/>
</dbReference>
<dbReference type="InterPro" id="IPR054612">
    <property type="entry name" value="Phage_capsid-like_C"/>
</dbReference>
<name>A0A4Z0P2I6_9BACT</name>
<organism evidence="4 5">
    <name type="scientific">Hymenobacter fodinae</name>
    <dbReference type="NCBI Taxonomy" id="2510796"/>
    <lineage>
        <taxon>Bacteria</taxon>
        <taxon>Pseudomonadati</taxon>
        <taxon>Bacteroidota</taxon>
        <taxon>Cytophagia</taxon>
        <taxon>Cytophagales</taxon>
        <taxon>Hymenobacteraceae</taxon>
        <taxon>Hymenobacter</taxon>
    </lineage>
</organism>
<keyword evidence="5" id="KW-1185">Reference proteome</keyword>
<gene>
    <name evidence="4" type="ORF">EU556_19890</name>
</gene>
<reference evidence="4 5" key="1">
    <citation type="submission" date="2019-04" db="EMBL/GenBank/DDBJ databases">
        <authorList>
            <person name="Feng G."/>
            <person name="Zhang J."/>
            <person name="Zhu H."/>
        </authorList>
    </citation>
    <scope>NUCLEOTIDE SEQUENCE [LARGE SCALE GENOMIC DNA]</scope>
    <source>
        <strain evidence="4 5">92R-1</strain>
    </source>
</reference>
<accession>A0A4Z0P2I6</accession>
<feature type="domain" description="Phage capsid-like C-terminal" evidence="3">
    <location>
        <begin position="138"/>
        <end position="396"/>
    </location>
</feature>
<comment type="caution">
    <text evidence="4">The sequence shown here is derived from an EMBL/GenBank/DDBJ whole genome shotgun (WGS) entry which is preliminary data.</text>
</comment>
<dbReference type="SUPFAM" id="SSF56563">
    <property type="entry name" value="Major capsid protein gp5"/>
    <property type="match status" value="1"/>
</dbReference>
<evidence type="ECO:0000256" key="2">
    <source>
        <dbReference type="SAM" id="Coils"/>
    </source>
</evidence>
<dbReference type="Gene3D" id="3.30.2320.10">
    <property type="entry name" value="hypothetical protein PF0899 domain"/>
    <property type="match status" value="1"/>
</dbReference>
<sequence length="407" mass="44015">MDEKELKEAADRLKAEVKTSIDLAVKQAVEAATTDVKATAEDTQKAVEEIKANAEKQAKEINDRIDEMATAAKRAKLSGGSELEGKSFLEEYTEQIDKVKGRERGKAVEFNLSAKAAVTMLTGATLPGRIIPTATGALVGRENAFQHVRDLIAAGNLSSNTLTYPRAIGQEGDPAVTAEGVKKPQMSFTFEEVIGTVKKIPVYFKLSTELVADAPAFVSYMQAQAAEAIKDVEDAELLYGDNTSTHLQGIYPIATAFDASGIKVDAPQRIDILRMAVAQVRRAKFRATAILMNPDDVAALELTKDAEGRYLLPTVLTGTLPNVGRVQIVEVDAMNEGEFLVGAFDRGAQVYEREGLTIRIFDQNEDDAIKNLVTVVLEERLMQAVYRPASFVKGTFDTAIAAANAVA</sequence>
<comment type="subcellular location">
    <subcellularLocation>
        <location evidence="1">Virion</location>
    </subcellularLocation>
</comment>
<evidence type="ECO:0000313" key="5">
    <source>
        <dbReference type="Proteomes" id="UP000298337"/>
    </source>
</evidence>
<protein>
    <submittedName>
        <fullName evidence="4">Phage major capsid protein</fullName>
    </submittedName>
</protein>
<dbReference type="InterPro" id="IPR024455">
    <property type="entry name" value="Phage_capsid"/>
</dbReference>
<dbReference type="AlphaFoldDB" id="A0A4Z0P2I6"/>
<dbReference type="Gene3D" id="3.30.2400.10">
    <property type="entry name" value="Major capsid protein gp5"/>
    <property type="match status" value="1"/>
</dbReference>
<dbReference type="Pfam" id="PF05065">
    <property type="entry name" value="Phage_capsid"/>
    <property type="match status" value="1"/>
</dbReference>
<proteinExistence type="predicted"/>
<dbReference type="OrthoDB" id="637859at2"/>
<dbReference type="RefSeq" id="WP_135435877.1">
    <property type="nucleotide sequence ID" value="NZ_SRLA01000004.1"/>
</dbReference>